<feature type="short sequence motif" description="HXTX 2" evidence="2">
    <location>
        <begin position="115"/>
        <end position="118"/>
    </location>
</feature>
<proteinExistence type="inferred from homology"/>
<comment type="similarity">
    <text evidence="2">Belongs to the 2H phosphoesterase superfamily. YjcG family.</text>
</comment>
<dbReference type="Proteomes" id="UP001218246">
    <property type="component" value="Unassembled WGS sequence"/>
</dbReference>
<dbReference type="NCBIfam" id="NF010223">
    <property type="entry name" value="PRK13679.1"/>
    <property type="match status" value="1"/>
</dbReference>
<protein>
    <recommendedName>
        <fullName evidence="2">Putative phosphoesterase P6P90_08570</fullName>
        <ecNumber evidence="2">3.1.-.-</ecNumber>
    </recommendedName>
</protein>
<dbReference type="EMBL" id="JARULN010000005">
    <property type="protein sequence ID" value="MDG5754027.1"/>
    <property type="molecule type" value="Genomic_DNA"/>
</dbReference>
<reference evidence="3 4" key="1">
    <citation type="submission" date="2023-04" db="EMBL/GenBank/DDBJ databases">
        <title>Ectobacillus antri isolated from activated sludge.</title>
        <authorList>
            <person name="Yan P."/>
            <person name="Liu X."/>
        </authorList>
    </citation>
    <scope>NUCLEOTIDE SEQUENCE [LARGE SCALE GENOMIC DNA]</scope>
    <source>
        <strain evidence="3 4">C18H</strain>
    </source>
</reference>
<dbReference type="PANTHER" id="PTHR40037">
    <property type="entry name" value="PHOSPHOESTERASE YJCG-RELATED"/>
    <property type="match status" value="1"/>
</dbReference>
<sequence length="170" mass="19809">MKFGIVIFPSKHLQDRANNLRKRYDTHYAMIPPHVTLKAAFEAPEEDIKGIVENLHNVAFQVQPFTLKTTKVGSFAPVNNVIYLKIEKTPELETLNDLLHSGYFEQEREYAFVPHITIGQQLSDDELADVLGRLKMIDFQYEQTIDRFHLLYQLEDGPWTVYETFHLGKE</sequence>
<dbReference type="PANTHER" id="PTHR40037:SF1">
    <property type="entry name" value="PHOSPHOESTERASE SAOUHSC_00951-RELATED"/>
    <property type="match status" value="1"/>
</dbReference>
<keyword evidence="4" id="KW-1185">Reference proteome</keyword>
<comment type="caution">
    <text evidence="3">The sequence shown here is derived from an EMBL/GenBank/DDBJ whole genome shotgun (WGS) entry which is preliminary data.</text>
</comment>
<evidence type="ECO:0000256" key="1">
    <source>
        <dbReference type="ARBA" id="ARBA00022801"/>
    </source>
</evidence>
<feature type="active site" description="Proton donor" evidence="2">
    <location>
        <position position="34"/>
    </location>
</feature>
<evidence type="ECO:0000313" key="4">
    <source>
        <dbReference type="Proteomes" id="UP001218246"/>
    </source>
</evidence>
<dbReference type="InterPro" id="IPR050580">
    <property type="entry name" value="2H_phosphoesterase_YjcG-like"/>
</dbReference>
<dbReference type="SUPFAM" id="SSF55144">
    <property type="entry name" value="LigT-like"/>
    <property type="match status" value="1"/>
</dbReference>
<dbReference type="InterPro" id="IPR022932">
    <property type="entry name" value="YjcG"/>
</dbReference>
<accession>A0ABT6H4X1</accession>
<feature type="short sequence motif" description="HXTX 1" evidence="2">
    <location>
        <begin position="34"/>
        <end position="37"/>
    </location>
</feature>
<dbReference type="RefSeq" id="WP_124565833.1">
    <property type="nucleotide sequence ID" value="NZ_JARRRY010000003.1"/>
</dbReference>
<dbReference type="Pfam" id="PF13563">
    <property type="entry name" value="2_5_RNA_ligase2"/>
    <property type="match status" value="1"/>
</dbReference>
<dbReference type="HAMAP" id="MF_01444">
    <property type="entry name" value="2H_phosphoesterase_YjcG"/>
    <property type="match status" value="1"/>
</dbReference>
<feature type="active site" description="Proton acceptor" evidence="2">
    <location>
        <position position="115"/>
    </location>
</feature>
<keyword evidence="1 2" id="KW-0378">Hydrolase</keyword>
<gene>
    <name evidence="3" type="ORF">P6P90_08570</name>
</gene>
<evidence type="ECO:0000256" key="2">
    <source>
        <dbReference type="HAMAP-Rule" id="MF_01444"/>
    </source>
</evidence>
<dbReference type="EC" id="3.1.-.-" evidence="2"/>
<evidence type="ECO:0000313" key="3">
    <source>
        <dbReference type="EMBL" id="MDG5754027.1"/>
    </source>
</evidence>
<name>A0ABT6H4X1_9BACI</name>
<dbReference type="Gene3D" id="3.90.1140.10">
    <property type="entry name" value="Cyclic phosphodiesterase"/>
    <property type="match status" value="1"/>
</dbReference>
<organism evidence="3 4">
    <name type="scientific">Ectobacillus antri</name>
    <dbReference type="NCBI Taxonomy" id="2486280"/>
    <lineage>
        <taxon>Bacteria</taxon>
        <taxon>Bacillati</taxon>
        <taxon>Bacillota</taxon>
        <taxon>Bacilli</taxon>
        <taxon>Bacillales</taxon>
        <taxon>Bacillaceae</taxon>
        <taxon>Ectobacillus</taxon>
    </lineage>
</organism>
<dbReference type="InterPro" id="IPR009097">
    <property type="entry name" value="Cyclic_Pdiesterase"/>
</dbReference>